<dbReference type="OrthoDB" id="6101021at2"/>
<evidence type="ECO:0000256" key="1">
    <source>
        <dbReference type="ARBA" id="ARBA00004613"/>
    </source>
</evidence>
<dbReference type="InterPro" id="IPR005468">
    <property type="entry name" value="Avidin/str"/>
</dbReference>
<dbReference type="EMBL" id="RJVQ01000018">
    <property type="protein sequence ID" value="RQW61083.1"/>
    <property type="molecule type" value="Genomic_DNA"/>
</dbReference>
<dbReference type="AlphaFoldDB" id="A0A3N9TBK5"/>
<sequence length="248" mass="27671">MSHSLDGTWGNSYGSTMDLLCIDNQIYGMYRSHTGSTGVYLLVGNASDQPPTQQKGQSVSFSIFWRNIEGDDYDESWHWSGSMSGQLLSNRQMTLENCIVVSVPLDQYQQGNYIDELVFTQQSASHRVDIKQYFSKSIVEPIQSQPLSGIWENTSTSLTLEQTDAASGLTLGTLSQGKDTISLLGFIDTYVDSWMAQSFSFSGYNAKTQETVTLCGSLDYEQSHLMVYEWISQPTSFYANENILPVAD</sequence>
<comment type="subcellular location">
    <subcellularLocation>
        <location evidence="1">Secreted</location>
    </subcellularLocation>
</comment>
<reference evidence="4 5" key="1">
    <citation type="submission" date="2018-11" db="EMBL/GenBank/DDBJ databases">
        <title>Vibrio LJC006 sp. nov., isolated from seawater during the bloom of the enteromorpha.</title>
        <authorList>
            <person name="Liang J."/>
        </authorList>
    </citation>
    <scope>NUCLEOTIDE SEQUENCE [LARGE SCALE GENOMIC DNA]</scope>
    <source>
        <strain evidence="4 5">LJC006</strain>
    </source>
</reference>
<dbReference type="InterPro" id="IPR036896">
    <property type="entry name" value="Avidin-like_sf"/>
</dbReference>
<evidence type="ECO:0000256" key="3">
    <source>
        <dbReference type="ARBA" id="ARBA00022729"/>
    </source>
</evidence>
<organism evidence="4 5">
    <name type="scientific">Vibrio viridaestus</name>
    <dbReference type="NCBI Taxonomy" id="2487322"/>
    <lineage>
        <taxon>Bacteria</taxon>
        <taxon>Pseudomonadati</taxon>
        <taxon>Pseudomonadota</taxon>
        <taxon>Gammaproteobacteria</taxon>
        <taxon>Vibrionales</taxon>
        <taxon>Vibrionaceae</taxon>
        <taxon>Vibrio</taxon>
    </lineage>
</organism>
<protein>
    <submittedName>
        <fullName evidence="4">Uncharacterized protein</fullName>
    </submittedName>
</protein>
<dbReference type="RefSeq" id="WP_124939214.1">
    <property type="nucleotide sequence ID" value="NZ_RJVQ01000018.1"/>
</dbReference>
<dbReference type="Pfam" id="PF01382">
    <property type="entry name" value="Avidin"/>
    <property type="match status" value="1"/>
</dbReference>
<comment type="caution">
    <text evidence="4">The sequence shown here is derived from an EMBL/GenBank/DDBJ whole genome shotgun (WGS) entry which is preliminary data.</text>
</comment>
<proteinExistence type="predicted"/>
<keyword evidence="5" id="KW-1185">Reference proteome</keyword>
<dbReference type="Proteomes" id="UP000281112">
    <property type="component" value="Unassembled WGS sequence"/>
</dbReference>
<accession>A0A3N9TBK5</accession>
<gene>
    <name evidence="4" type="ORF">EES38_21275</name>
</gene>
<dbReference type="Gene3D" id="2.40.128.30">
    <property type="entry name" value="Avidin-like"/>
    <property type="match status" value="1"/>
</dbReference>
<keyword evidence="3" id="KW-0732">Signal</keyword>
<dbReference type="SUPFAM" id="SSF50876">
    <property type="entry name" value="Avidin/streptavidin"/>
    <property type="match status" value="1"/>
</dbReference>
<dbReference type="GO" id="GO:0009374">
    <property type="term" value="F:biotin binding"/>
    <property type="evidence" value="ECO:0007669"/>
    <property type="project" value="InterPro"/>
</dbReference>
<name>A0A3N9TBK5_9VIBR</name>
<evidence type="ECO:0000256" key="2">
    <source>
        <dbReference type="ARBA" id="ARBA00022525"/>
    </source>
</evidence>
<evidence type="ECO:0000313" key="5">
    <source>
        <dbReference type="Proteomes" id="UP000281112"/>
    </source>
</evidence>
<evidence type="ECO:0000313" key="4">
    <source>
        <dbReference type="EMBL" id="RQW61083.1"/>
    </source>
</evidence>
<dbReference type="GO" id="GO:0005576">
    <property type="term" value="C:extracellular region"/>
    <property type="evidence" value="ECO:0007669"/>
    <property type="project" value="UniProtKB-SubCell"/>
</dbReference>
<keyword evidence="2" id="KW-0964">Secreted</keyword>